<dbReference type="Pfam" id="PF13564">
    <property type="entry name" value="DoxX_2"/>
    <property type="match status" value="1"/>
</dbReference>
<organism evidence="6 7">
    <name type="scientific">Chitinophaga hostae</name>
    <dbReference type="NCBI Taxonomy" id="2831022"/>
    <lineage>
        <taxon>Bacteria</taxon>
        <taxon>Pseudomonadati</taxon>
        <taxon>Bacteroidota</taxon>
        <taxon>Chitinophagia</taxon>
        <taxon>Chitinophagales</taxon>
        <taxon>Chitinophagaceae</taxon>
        <taxon>Chitinophaga</taxon>
    </lineage>
</organism>
<evidence type="ECO:0000256" key="2">
    <source>
        <dbReference type="ARBA" id="ARBA00022692"/>
    </source>
</evidence>
<evidence type="ECO:0000313" key="6">
    <source>
        <dbReference type="EMBL" id="MBS0031410.1"/>
    </source>
</evidence>
<evidence type="ECO:0000256" key="5">
    <source>
        <dbReference type="SAM" id="Phobius"/>
    </source>
</evidence>
<evidence type="ECO:0000256" key="4">
    <source>
        <dbReference type="ARBA" id="ARBA00023136"/>
    </source>
</evidence>
<feature type="transmembrane region" description="Helical" evidence="5">
    <location>
        <begin position="81"/>
        <end position="99"/>
    </location>
</feature>
<evidence type="ECO:0000256" key="1">
    <source>
        <dbReference type="ARBA" id="ARBA00004141"/>
    </source>
</evidence>
<comment type="subcellular location">
    <subcellularLocation>
        <location evidence="1">Membrane</location>
        <topology evidence="1">Multi-pass membrane protein</topology>
    </subcellularLocation>
</comment>
<dbReference type="InterPro" id="IPR032808">
    <property type="entry name" value="DoxX"/>
</dbReference>
<evidence type="ECO:0000256" key="3">
    <source>
        <dbReference type="ARBA" id="ARBA00022989"/>
    </source>
</evidence>
<keyword evidence="3 5" id="KW-1133">Transmembrane helix</keyword>
<reference evidence="6 7" key="1">
    <citation type="submission" date="2021-04" db="EMBL/GenBank/DDBJ databases">
        <title>Chitinophaga sp. nov., isolated from the rhizosphere soil.</title>
        <authorList>
            <person name="He S."/>
        </authorList>
    </citation>
    <scope>NUCLEOTIDE SEQUENCE [LARGE SCALE GENOMIC DNA]</scope>
    <source>
        <strain evidence="6 7">2R12</strain>
    </source>
</reference>
<comment type="caution">
    <text evidence="6">The sequence shown here is derived from an EMBL/GenBank/DDBJ whole genome shotgun (WGS) entry which is preliminary data.</text>
</comment>
<feature type="transmembrane region" description="Helical" evidence="5">
    <location>
        <begin position="59"/>
        <end position="76"/>
    </location>
</feature>
<dbReference type="RefSeq" id="WP_211976575.1">
    <property type="nucleotide sequence ID" value="NZ_CBFHAM010000100.1"/>
</dbReference>
<protein>
    <submittedName>
        <fullName evidence="6">DoxX family protein</fullName>
    </submittedName>
</protein>
<gene>
    <name evidence="6" type="ORF">KE626_29035</name>
</gene>
<proteinExistence type="predicted"/>
<sequence length="135" mass="14609">METQAIYMKTVNPSKSARITGWVISILCLLFLVVDGGMKVVNAAESVKGSTHLGWPAELVPGLGVVLLICTLLYAIPRTAILGAVFISCYLGGAVAIMVRVNEPYYFPIIFGILVWVGLYLRIPALRALFPVNKA</sequence>
<name>A0ABS5J8A4_9BACT</name>
<evidence type="ECO:0000313" key="7">
    <source>
        <dbReference type="Proteomes" id="UP000676386"/>
    </source>
</evidence>
<keyword evidence="4 5" id="KW-0472">Membrane</keyword>
<dbReference type="Proteomes" id="UP000676386">
    <property type="component" value="Unassembled WGS sequence"/>
</dbReference>
<feature type="transmembrane region" description="Helical" evidence="5">
    <location>
        <begin position="105"/>
        <end position="123"/>
    </location>
</feature>
<dbReference type="EMBL" id="JAGTXB010000022">
    <property type="protein sequence ID" value="MBS0031410.1"/>
    <property type="molecule type" value="Genomic_DNA"/>
</dbReference>
<keyword evidence="7" id="KW-1185">Reference proteome</keyword>
<keyword evidence="2 5" id="KW-0812">Transmembrane</keyword>
<accession>A0ABS5J8A4</accession>